<evidence type="ECO:0000313" key="4">
    <source>
        <dbReference type="EMBL" id="CAE0827179.1"/>
    </source>
</evidence>
<accession>A0A6T2EWY5</accession>
<sequence length="488" mass="53437">MRDRDRDRDRDRRKRSRSRSRDRSRRRRSRSPRKRRRSRSGERRRRDGSSSDEDRSGNSGWDRRGKHMPAATSDPMTAVTVRNVGPHVSADSIKTGMERACGFRPLSVQTHPEGTASAQFAHQSEAAALIRNTNGHLRIQGFPELFPLTQGQESLTDGFDMPSAEIIVQDMDAISEEDSLRSAFYALLPDCQITHVKVVRDRYAPSPHGYVEFATVEQAMQAMVQAKATGLRIDRARVKLQYARRPASARRSEAGEAAPDDDYSAAMSLAAGVDQARVAQPMSTTASSNTAEIEKVLRHYYANWDVCTQEQRDYYTQWAPVVFQTASTGAAQPGQNAQVTTSAPAATPATTSIAATAEANFKVLMDSVAGPARNAATESTVNAAAAPTPSKPAVAVAFAAPSINKEALEERKRKALERARAAKTVAAAPPSVNKAALQQKATQVQLSTSQIKEALKPSAQKNSEVCRLFNWRLLSAPGGQIQRFFILC</sequence>
<dbReference type="Gene3D" id="3.30.70.330">
    <property type="match status" value="2"/>
</dbReference>
<name>A0A6T2EWY5_9EUGL</name>
<evidence type="ECO:0000256" key="2">
    <source>
        <dbReference type="SAM" id="MobiDB-lite"/>
    </source>
</evidence>
<keyword evidence="1" id="KW-0694">RNA-binding</keyword>
<dbReference type="EMBL" id="HBJA01111495">
    <property type="protein sequence ID" value="CAE0827182.1"/>
    <property type="molecule type" value="Transcribed_RNA"/>
</dbReference>
<evidence type="ECO:0000313" key="5">
    <source>
        <dbReference type="EMBL" id="CAE0827182.1"/>
    </source>
</evidence>
<protein>
    <recommendedName>
        <fullName evidence="3">RRM domain-containing protein</fullName>
    </recommendedName>
</protein>
<dbReference type="InterPro" id="IPR035979">
    <property type="entry name" value="RBD_domain_sf"/>
</dbReference>
<feature type="region of interest" description="Disordered" evidence="2">
    <location>
        <begin position="1"/>
        <end position="77"/>
    </location>
</feature>
<feature type="domain" description="RRM" evidence="3">
    <location>
        <begin position="164"/>
        <end position="245"/>
    </location>
</feature>
<evidence type="ECO:0000256" key="1">
    <source>
        <dbReference type="PROSITE-ProRule" id="PRU00176"/>
    </source>
</evidence>
<dbReference type="PROSITE" id="PS50102">
    <property type="entry name" value="RRM"/>
    <property type="match status" value="1"/>
</dbReference>
<dbReference type="GO" id="GO:0003723">
    <property type="term" value="F:RNA binding"/>
    <property type="evidence" value="ECO:0007669"/>
    <property type="project" value="UniProtKB-UniRule"/>
</dbReference>
<feature type="compositionally biased region" description="Basic residues" evidence="2">
    <location>
        <begin position="11"/>
        <end position="38"/>
    </location>
</feature>
<dbReference type="EMBL" id="HBJA01111492">
    <property type="protein sequence ID" value="CAE0827179.1"/>
    <property type="molecule type" value="Transcribed_RNA"/>
</dbReference>
<organism evidence="4">
    <name type="scientific">Eutreptiella gymnastica</name>
    <dbReference type="NCBI Taxonomy" id="73025"/>
    <lineage>
        <taxon>Eukaryota</taxon>
        <taxon>Discoba</taxon>
        <taxon>Euglenozoa</taxon>
        <taxon>Euglenida</taxon>
        <taxon>Spirocuta</taxon>
        <taxon>Euglenophyceae</taxon>
        <taxon>Eutreptiales</taxon>
        <taxon>Eutreptiaceae</taxon>
        <taxon>Eutreptiella</taxon>
    </lineage>
</organism>
<feature type="compositionally biased region" description="Basic and acidic residues" evidence="2">
    <location>
        <begin position="1"/>
        <end position="10"/>
    </location>
</feature>
<feature type="compositionally biased region" description="Basic and acidic residues" evidence="2">
    <location>
        <begin position="39"/>
        <end position="56"/>
    </location>
</feature>
<dbReference type="InterPro" id="IPR012677">
    <property type="entry name" value="Nucleotide-bd_a/b_plait_sf"/>
</dbReference>
<gene>
    <name evidence="4" type="ORF">EGYM00163_LOCUS38440</name>
    <name evidence="5" type="ORF">EGYM00163_LOCUS38443</name>
</gene>
<evidence type="ECO:0000259" key="3">
    <source>
        <dbReference type="PROSITE" id="PS50102"/>
    </source>
</evidence>
<dbReference type="AlphaFoldDB" id="A0A6T2EWY5"/>
<dbReference type="SUPFAM" id="SSF54928">
    <property type="entry name" value="RNA-binding domain, RBD"/>
    <property type="match status" value="2"/>
</dbReference>
<proteinExistence type="predicted"/>
<reference evidence="4" key="1">
    <citation type="submission" date="2021-01" db="EMBL/GenBank/DDBJ databases">
        <authorList>
            <person name="Corre E."/>
            <person name="Pelletier E."/>
            <person name="Niang G."/>
            <person name="Scheremetjew M."/>
            <person name="Finn R."/>
            <person name="Kale V."/>
            <person name="Holt S."/>
            <person name="Cochrane G."/>
            <person name="Meng A."/>
            <person name="Brown T."/>
            <person name="Cohen L."/>
        </authorList>
    </citation>
    <scope>NUCLEOTIDE SEQUENCE</scope>
    <source>
        <strain evidence="4">CCMP1594</strain>
    </source>
</reference>
<dbReference type="InterPro" id="IPR000504">
    <property type="entry name" value="RRM_dom"/>
</dbReference>